<dbReference type="RefSeq" id="XP_062792597.1">
    <property type="nucleotide sequence ID" value="XM_062936546.1"/>
</dbReference>
<feature type="region of interest" description="Disordered" evidence="1">
    <location>
        <begin position="23"/>
        <end position="42"/>
    </location>
</feature>
<evidence type="ECO:0000313" key="2">
    <source>
        <dbReference type="EMBL" id="WRT67857.1"/>
    </source>
</evidence>
<dbReference type="InterPro" id="IPR011990">
    <property type="entry name" value="TPR-like_helical_dom_sf"/>
</dbReference>
<reference evidence="2 3" key="1">
    <citation type="submission" date="2024-01" db="EMBL/GenBank/DDBJ databases">
        <title>Comparative genomics of Cryptococcus and Kwoniella reveals pathogenesis evolution and contrasting modes of karyotype evolution via chromosome fusion or intercentromeric recombination.</title>
        <authorList>
            <person name="Coelho M.A."/>
            <person name="David-Palma M."/>
            <person name="Shea T."/>
            <person name="Bowers K."/>
            <person name="McGinley-Smith S."/>
            <person name="Mohammad A.W."/>
            <person name="Gnirke A."/>
            <person name="Yurkov A.M."/>
            <person name="Nowrousian M."/>
            <person name="Sun S."/>
            <person name="Cuomo C.A."/>
            <person name="Heitman J."/>
        </authorList>
    </citation>
    <scope>NUCLEOTIDE SEQUENCE [LARGE SCALE GENOMIC DNA]</scope>
    <source>
        <strain evidence="2">CBS 11374</strain>
    </source>
</reference>
<dbReference type="Proteomes" id="UP001329825">
    <property type="component" value="Chromosome 6"/>
</dbReference>
<evidence type="ECO:0000256" key="1">
    <source>
        <dbReference type="SAM" id="MobiDB-lite"/>
    </source>
</evidence>
<dbReference type="GeneID" id="87956962"/>
<feature type="compositionally biased region" description="Low complexity" evidence="1">
    <location>
        <begin position="71"/>
        <end position="89"/>
    </location>
</feature>
<name>A0ABZ1D5E7_9TREE</name>
<evidence type="ECO:0000313" key="3">
    <source>
        <dbReference type="Proteomes" id="UP001329825"/>
    </source>
</evidence>
<feature type="region of interest" description="Disordered" evidence="1">
    <location>
        <begin position="71"/>
        <end position="101"/>
    </location>
</feature>
<feature type="compositionally biased region" description="Polar residues" evidence="1">
    <location>
        <begin position="26"/>
        <end position="42"/>
    </location>
</feature>
<sequence>MSNKAKAATYLGTAFRPKPRLRLKLPSSTHGRGSVDLNSGIRSTYDPNQPGCSKWFSTTINQFTISQRTFFSSNSSSSPSAQAQTQTRSEPQIQSSRFKDITHEDKEMVEIPLPYTSKTPHLPLPPTLPYSPNSYPFKRHLEILSLSFYSTPDESWSVYMGLHPSLRPYIPDETFKSLLLHQVDHVEQARGWTRTKMLLKLAKKCRMPLDILGSEGLNKILRLGMRRFRIENDSAQKEKEKSDEIFRLIRKLWMTLEAMIGMRNISHELKRGWLGVQRRRINSILQTSRGDANDQITSIEDSVLEMVKKGGTIGLGFYIGDIFSNSSTRSTQGLKRSLASMIICMTQGVDIKTIHVVKVMRKLNHLFAQEGINGLEMIREVIASILKELKFDTNSNNVRTLYQALDIVSERSRTRVQKALDLLETNNLSIGEMIGRGISVSLSAKEDSITRLNAALRLLEAALQHREDGDCNALITSLTIALYNARRTSPVDFEIDQIDQLIVRFVRLLHEAQIPSRLHSESIIPLFRLVSLALPSTEAYIISRKIYQYARSASPPFKWSHKNISSWRTLFKFSLTPPNLHLHFASRLYTDLMADGIPIRRPDALMLIRAIGTKASPSRAVLLERHIKDYLWSSYGSTSPLILSLVQGLSQGGIKDSELALGLAERLSEGQSLSSGVIETIITQLSKSSKKEDRFKIFHLLEQVSMDKNDNPIKNFNTVLSHLVTSSRTSPDPEQGQLSHSETLGYAILLYREMIKKGITPNSRTISIMLRSLLDSGYLDSASSIFNASMKAKIPIKSFAVGRLMVNLAMSDRTGDAYQVEETWRKLTTRGNEKSWDKGVIGARILVDVKAGNEVDMEEIMKKTGWKGKDSFLRFLHRLKPPRNGSASETQTQMDEAGEDLDQLTEDGFEPKQGGVVSKSSYWDQKKDHFSRRERGDGIDFCMPSNLGMVYH</sequence>
<protein>
    <submittedName>
        <fullName evidence="2">Uncharacterized protein</fullName>
    </submittedName>
</protein>
<dbReference type="EMBL" id="CP141886">
    <property type="protein sequence ID" value="WRT67857.1"/>
    <property type="molecule type" value="Genomic_DNA"/>
</dbReference>
<dbReference type="Gene3D" id="1.25.40.10">
    <property type="entry name" value="Tetratricopeptide repeat domain"/>
    <property type="match status" value="1"/>
</dbReference>
<accession>A0ABZ1D5E7</accession>
<organism evidence="2 3">
    <name type="scientific">Kwoniella shivajii</name>
    <dbReference type="NCBI Taxonomy" id="564305"/>
    <lineage>
        <taxon>Eukaryota</taxon>
        <taxon>Fungi</taxon>
        <taxon>Dikarya</taxon>
        <taxon>Basidiomycota</taxon>
        <taxon>Agaricomycotina</taxon>
        <taxon>Tremellomycetes</taxon>
        <taxon>Tremellales</taxon>
        <taxon>Cryptococcaceae</taxon>
        <taxon>Kwoniella</taxon>
    </lineage>
</organism>
<proteinExistence type="predicted"/>
<gene>
    <name evidence="2" type="ORF">IL334_004831</name>
</gene>
<keyword evidence="3" id="KW-1185">Reference proteome</keyword>